<organism evidence="6 7">
    <name type="scientific">Menidia menidia</name>
    <name type="common">Atlantic silverside</name>
    <dbReference type="NCBI Taxonomy" id="238744"/>
    <lineage>
        <taxon>Eukaryota</taxon>
        <taxon>Metazoa</taxon>
        <taxon>Chordata</taxon>
        <taxon>Craniata</taxon>
        <taxon>Vertebrata</taxon>
        <taxon>Euteleostomi</taxon>
        <taxon>Actinopterygii</taxon>
        <taxon>Neopterygii</taxon>
        <taxon>Teleostei</taxon>
        <taxon>Neoteleostei</taxon>
        <taxon>Acanthomorphata</taxon>
        <taxon>Ovalentaria</taxon>
        <taxon>Atherinomorphae</taxon>
        <taxon>Atheriniformes</taxon>
        <taxon>Atherinopsidae</taxon>
        <taxon>Menidiinae</taxon>
        <taxon>Menidia</taxon>
    </lineage>
</organism>
<evidence type="ECO:0000256" key="1">
    <source>
        <dbReference type="ARBA" id="ARBA00003689"/>
    </source>
</evidence>
<dbReference type="Gene3D" id="2.60.20.10">
    <property type="entry name" value="Crystallins"/>
    <property type="match status" value="5"/>
</dbReference>
<dbReference type="PROSITE" id="PS50915">
    <property type="entry name" value="CRYSTALLIN_BETA_GAMMA"/>
    <property type="match status" value="8"/>
</dbReference>
<dbReference type="GO" id="GO:0007601">
    <property type="term" value="P:visual perception"/>
    <property type="evidence" value="ECO:0007669"/>
    <property type="project" value="TreeGrafter"/>
</dbReference>
<proteinExistence type="inferred from homology"/>
<comment type="caution">
    <text evidence="6">The sequence shown here is derived from an EMBL/GenBank/DDBJ whole genome shotgun (WGS) entry which is preliminary data.</text>
</comment>
<dbReference type="FunFam" id="2.60.20.10:FF:000001">
    <property type="entry name" value="Crystallin gamma S"/>
    <property type="match status" value="3"/>
</dbReference>
<keyword evidence="7" id="KW-1185">Reference proteome</keyword>
<dbReference type="EMBL" id="CAJRST010000225">
    <property type="protein sequence ID" value="CAG5865179.1"/>
    <property type="molecule type" value="Genomic_DNA"/>
</dbReference>
<dbReference type="AlphaFoldDB" id="A0A8S4A9K4"/>
<dbReference type="Pfam" id="PF00030">
    <property type="entry name" value="Crystall"/>
    <property type="match status" value="4"/>
</dbReference>
<comment type="similarity">
    <text evidence="2">Belongs to the beta/gamma-crystallin family.</text>
</comment>
<feature type="domain" description="Beta/gamma crystallin 'Greek key'" evidence="5">
    <location>
        <begin position="289"/>
        <end position="331"/>
    </location>
</feature>
<dbReference type="InterPro" id="IPR050252">
    <property type="entry name" value="Beta/Gamma-Crystallin"/>
</dbReference>
<comment type="function">
    <text evidence="1">Crystallins are the dominant structural components of the vertebrate eye lens.</text>
</comment>
<evidence type="ECO:0000256" key="2">
    <source>
        <dbReference type="ARBA" id="ARBA00009646"/>
    </source>
</evidence>
<dbReference type="PANTHER" id="PTHR11818">
    <property type="entry name" value="BETA/GAMMA CRYSTALLIN"/>
    <property type="match status" value="1"/>
</dbReference>
<name>A0A8S4A9K4_9TELE</name>
<evidence type="ECO:0000259" key="5">
    <source>
        <dbReference type="PROSITE" id="PS50915"/>
    </source>
</evidence>
<keyword evidence="4" id="KW-0677">Repeat</keyword>
<evidence type="ECO:0000313" key="6">
    <source>
        <dbReference type="EMBL" id="CAG5865179.1"/>
    </source>
</evidence>
<dbReference type="OrthoDB" id="8407241at2759"/>
<gene>
    <name evidence="6" type="ORF">MMEN_LOCUS1759</name>
</gene>
<feature type="domain" description="Beta/gamma crystallin 'Greek key'" evidence="5">
    <location>
        <begin position="70"/>
        <end position="108"/>
    </location>
</feature>
<keyword evidence="3" id="KW-0273">Eye lens protein</keyword>
<protein>
    <submittedName>
        <fullName evidence="6">(Atlantic silverside) hypothetical protein</fullName>
    </submittedName>
</protein>
<dbReference type="SUPFAM" id="SSF49695">
    <property type="entry name" value="gamma-Crystallin-like"/>
    <property type="match status" value="4"/>
</dbReference>
<dbReference type="PRINTS" id="PR01367">
    <property type="entry name" value="BGCRYSTALLIN"/>
</dbReference>
<feature type="domain" description="Beta/gamma crystallin 'Greek key'" evidence="5">
    <location>
        <begin position="198"/>
        <end position="240"/>
    </location>
</feature>
<feature type="domain" description="Beta/gamma crystallin 'Greek key'" evidence="5">
    <location>
        <begin position="109"/>
        <end position="151"/>
    </location>
</feature>
<dbReference type="Proteomes" id="UP000677803">
    <property type="component" value="Unassembled WGS sequence"/>
</dbReference>
<accession>A0A8S4A9K4</accession>
<sequence>MRPGEYRSFREMGMSSMRFMSMRRIMDMTHIRAAPPVLWRADTRTRTMGRVGTALLSSSSIPRMNVASRLVIIFYEDRNFQGRSYETSSDCADMSSYLSRCHSCRVESGMFMVYDRPNYMGNQYFMRRGEYADYMSMMGMKDCIRSCRMIPMHRGQFRMRIYERENFGGQMHELMDDCDNIQDRFRMSDCMSCHVMDGHWLMYEQPHYRGRMMYMRPGEYRSFRDMGYSGSRFMSMRRIMDINSGMNMRGKIIFYEDRNFQGRHYECMSDCADMSSYMSRCHSCRVESGCFMVYDRPNYMGNQYFMRRGEYADYMSMMGMSDCIRSCRMIPMIIFYEDRNFQGRHYECMSDCPDMSSYLSRCHSCRVESGCFMIIFYEDKNFQGRSYETGSDCAELTSHLSRCNSCRVESGCFMVYERPNFMGHQMLVRRGEYPDNQRLMGMSMSDCVRSCRMIPVSAYSPLLMKYWFPMKLGLS</sequence>
<evidence type="ECO:0000313" key="7">
    <source>
        <dbReference type="Proteomes" id="UP000677803"/>
    </source>
</evidence>
<evidence type="ECO:0000256" key="4">
    <source>
        <dbReference type="ARBA" id="ARBA00022737"/>
    </source>
</evidence>
<feature type="domain" description="Beta/gamma crystallin 'Greek key'" evidence="5">
    <location>
        <begin position="250"/>
        <end position="288"/>
    </location>
</feature>
<dbReference type="GO" id="GO:0002088">
    <property type="term" value="P:lens development in camera-type eye"/>
    <property type="evidence" value="ECO:0007669"/>
    <property type="project" value="TreeGrafter"/>
</dbReference>
<dbReference type="FunFam" id="2.60.20.10:FF:000003">
    <property type="entry name" value="Crystallin gamma S"/>
    <property type="match status" value="1"/>
</dbReference>
<dbReference type="SMART" id="SM00247">
    <property type="entry name" value="XTALbg"/>
    <property type="match status" value="5"/>
</dbReference>
<dbReference type="InterPro" id="IPR011024">
    <property type="entry name" value="G_crystallin-like"/>
</dbReference>
<feature type="domain" description="Beta/gamma crystallin 'Greek key'" evidence="5">
    <location>
        <begin position="411"/>
        <end position="455"/>
    </location>
</feature>
<reference evidence="6" key="1">
    <citation type="submission" date="2021-05" db="EMBL/GenBank/DDBJ databases">
        <authorList>
            <person name="Tigano A."/>
        </authorList>
    </citation>
    <scope>NUCLEOTIDE SEQUENCE</scope>
</reference>
<evidence type="ECO:0000256" key="3">
    <source>
        <dbReference type="ARBA" id="ARBA00022613"/>
    </source>
</evidence>
<feature type="domain" description="Beta/gamma crystallin 'Greek key'" evidence="5">
    <location>
        <begin position="372"/>
        <end position="410"/>
    </location>
</feature>
<feature type="domain" description="Beta/gamma crystallin 'Greek key'" evidence="5">
    <location>
        <begin position="331"/>
        <end position="369"/>
    </location>
</feature>
<dbReference type="InterPro" id="IPR001064">
    <property type="entry name" value="Beta/gamma_crystallin"/>
</dbReference>
<dbReference type="PANTHER" id="PTHR11818:SF139">
    <property type="entry name" value="CRYSTALLIN, GAMMA M1-RELATED"/>
    <property type="match status" value="1"/>
</dbReference>
<dbReference type="GO" id="GO:0005212">
    <property type="term" value="F:structural constituent of eye lens"/>
    <property type="evidence" value="ECO:0007669"/>
    <property type="project" value="UniProtKB-KW"/>
</dbReference>